<dbReference type="NCBIfam" id="TIGR03023">
    <property type="entry name" value="WcaJ_sugtrans"/>
    <property type="match status" value="1"/>
</dbReference>
<dbReference type="EC" id="2.7.8.31" evidence="9"/>
<keyword evidence="10" id="KW-1185">Reference proteome</keyword>
<keyword evidence="3 9" id="KW-0808">Transferase</keyword>
<feature type="transmembrane region" description="Helical" evidence="7">
    <location>
        <begin position="34"/>
        <end position="56"/>
    </location>
</feature>
<dbReference type="InterPro" id="IPR017473">
    <property type="entry name" value="Undecaprenyl-P_gluc_Ptfrase"/>
</dbReference>
<comment type="caution">
    <text evidence="9">The sequence shown here is derived from an EMBL/GenBank/DDBJ whole genome shotgun (WGS) entry which is preliminary data.</text>
</comment>
<dbReference type="NCBIfam" id="TIGR03025">
    <property type="entry name" value="EPS_sugtrans"/>
    <property type="match status" value="1"/>
</dbReference>
<comment type="subcellular location">
    <subcellularLocation>
        <location evidence="1">Membrane</location>
        <topology evidence="1">Multi-pass membrane protein</topology>
    </subcellularLocation>
</comment>
<dbReference type="EMBL" id="JABTCG010000003">
    <property type="protein sequence ID" value="MBD0850771.1"/>
    <property type="molecule type" value="Genomic_DNA"/>
</dbReference>
<evidence type="ECO:0000256" key="7">
    <source>
        <dbReference type="SAM" id="Phobius"/>
    </source>
</evidence>
<evidence type="ECO:0000259" key="8">
    <source>
        <dbReference type="Pfam" id="PF02397"/>
    </source>
</evidence>
<keyword evidence="4 7" id="KW-0812">Transmembrane</keyword>
<evidence type="ECO:0000256" key="4">
    <source>
        <dbReference type="ARBA" id="ARBA00022692"/>
    </source>
</evidence>
<evidence type="ECO:0000256" key="3">
    <source>
        <dbReference type="ARBA" id="ARBA00022679"/>
    </source>
</evidence>
<dbReference type="Proteomes" id="UP000598350">
    <property type="component" value="Unassembled WGS sequence"/>
</dbReference>
<accession>A0ABR7VCX8</accession>
<gene>
    <name evidence="9" type="ORF">HPE63_08830</name>
</gene>
<dbReference type="InterPro" id="IPR003362">
    <property type="entry name" value="Bact_transf"/>
</dbReference>
<dbReference type="PANTHER" id="PTHR30576">
    <property type="entry name" value="COLANIC BIOSYNTHESIS UDP-GLUCOSE LIPID CARRIER TRANSFERASE"/>
    <property type="match status" value="1"/>
</dbReference>
<evidence type="ECO:0000256" key="1">
    <source>
        <dbReference type="ARBA" id="ARBA00004141"/>
    </source>
</evidence>
<dbReference type="InterPro" id="IPR017475">
    <property type="entry name" value="EPS_sugar_tfrase"/>
</dbReference>
<dbReference type="Gene3D" id="3.40.50.720">
    <property type="entry name" value="NAD(P)-binding Rossmann-like Domain"/>
    <property type="match status" value="1"/>
</dbReference>
<dbReference type="RefSeq" id="WP_188313909.1">
    <property type="nucleotide sequence ID" value="NZ_JABTCG010000003.1"/>
</dbReference>
<name>A0ABR7VCX8_9FLAO</name>
<protein>
    <submittedName>
        <fullName evidence="9">Undecaprenyl-phosphate glucose phosphotransferase</fullName>
        <ecNumber evidence="9">2.7.8.31</ecNumber>
    </submittedName>
</protein>
<feature type="transmembrane region" description="Helical" evidence="7">
    <location>
        <begin position="101"/>
        <end position="120"/>
    </location>
</feature>
<organism evidence="9 10">
    <name type="scientific">Maribacter arenosus</name>
    <dbReference type="NCBI Taxonomy" id="1854708"/>
    <lineage>
        <taxon>Bacteria</taxon>
        <taxon>Pseudomonadati</taxon>
        <taxon>Bacteroidota</taxon>
        <taxon>Flavobacteriia</taxon>
        <taxon>Flavobacteriales</taxon>
        <taxon>Flavobacteriaceae</taxon>
        <taxon>Maribacter</taxon>
    </lineage>
</organism>
<proteinExistence type="inferred from homology"/>
<comment type="similarity">
    <text evidence="2">Belongs to the bacterial sugar transferase family.</text>
</comment>
<evidence type="ECO:0000313" key="10">
    <source>
        <dbReference type="Proteomes" id="UP000598350"/>
    </source>
</evidence>
<keyword evidence="6 7" id="KW-0472">Membrane</keyword>
<dbReference type="Pfam" id="PF02397">
    <property type="entry name" value="Bac_transf"/>
    <property type="match status" value="1"/>
</dbReference>
<sequence length="450" mass="53399">MKFKRAYYIIPISLLFHLVTINLMSYVLTPDTYINAFSIIYLNTTWIMVTHMLNFYPTARREGFMTNLSNFLRVFFFYALAYFALFALLGHNPYSIDYLTMVYLFMCVLFTLYRMFFFWARNKYRTSGHNYVKVVVIGRDKNLKKIRHVFDNSNFGYWYLGYFDNSISKSPTYLGDIRSAFTYIFENDIDEVYCMASRLSKEELQQLMSIADNSLKRIKIIPDNKELISRAMSIELYDSVPVLNLRASPLELEYATMVKRIFDIIFSSTVIILVLSWLTPLVYILMKFDSKGPLFFRQKRHGVNRESFWCYKFRSMTQSNESDTMMATKNDMRITRLGRILRKTSIDELPQFYNVFIGDMSVVGPRPHMEFHTEQYEKSVDKYLVRHFLKPGITGLAQIKGYRGEIVEQSDIVNRVRYDIFYLEKWSILLDFRIIYNTVFNAVKGEERAY</sequence>
<feature type="transmembrane region" description="Helical" evidence="7">
    <location>
        <begin position="264"/>
        <end position="286"/>
    </location>
</feature>
<evidence type="ECO:0000256" key="2">
    <source>
        <dbReference type="ARBA" id="ARBA00006464"/>
    </source>
</evidence>
<feature type="domain" description="Bacterial sugar transferase" evidence="8">
    <location>
        <begin position="259"/>
        <end position="443"/>
    </location>
</feature>
<dbReference type="GO" id="GO:0089702">
    <property type="term" value="F:undecaprenyl-phosphate glucose phosphotransferase activity"/>
    <property type="evidence" value="ECO:0007669"/>
    <property type="project" value="UniProtKB-EC"/>
</dbReference>
<feature type="transmembrane region" description="Helical" evidence="7">
    <location>
        <begin position="7"/>
        <end position="28"/>
    </location>
</feature>
<dbReference type="Pfam" id="PF13727">
    <property type="entry name" value="CoA_binding_3"/>
    <property type="match status" value="1"/>
</dbReference>
<feature type="transmembrane region" description="Helical" evidence="7">
    <location>
        <begin position="68"/>
        <end position="89"/>
    </location>
</feature>
<evidence type="ECO:0000256" key="5">
    <source>
        <dbReference type="ARBA" id="ARBA00022989"/>
    </source>
</evidence>
<evidence type="ECO:0000313" key="9">
    <source>
        <dbReference type="EMBL" id="MBD0850771.1"/>
    </source>
</evidence>
<reference evidence="9 10" key="1">
    <citation type="submission" date="2020-05" db="EMBL/GenBank/DDBJ databases">
        <title>The draft genome sequence of Maribacter arenosus CAU 1321.</title>
        <authorList>
            <person name="Mu L."/>
        </authorList>
    </citation>
    <scope>NUCLEOTIDE SEQUENCE [LARGE SCALE GENOMIC DNA]</scope>
    <source>
        <strain evidence="9 10">CAU 1321</strain>
    </source>
</reference>
<keyword evidence="5 7" id="KW-1133">Transmembrane helix</keyword>
<evidence type="ECO:0000256" key="6">
    <source>
        <dbReference type="ARBA" id="ARBA00023136"/>
    </source>
</evidence>
<dbReference type="PANTHER" id="PTHR30576:SF0">
    <property type="entry name" value="UNDECAPRENYL-PHOSPHATE N-ACETYLGALACTOSAMINYL 1-PHOSPHATE TRANSFERASE-RELATED"/>
    <property type="match status" value="1"/>
</dbReference>